<reference evidence="1 2" key="1">
    <citation type="submission" date="2020-01" db="EMBL/GenBank/DDBJ databases">
        <authorList>
            <person name="Gulvik C.A."/>
            <person name="Batra D.G."/>
        </authorList>
    </citation>
    <scope>NUCLEOTIDE SEQUENCE [LARGE SCALE GENOMIC DNA]</scope>
    <source>
        <strain evidence="1 2">W9323</strain>
    </source>
</reference>
<sequence length="153" mass="17655">MSSKKKKILFTLAIYLSIALITLTANLMIQSSKTQGYIQHFKEQNGEQILEELSDTYKLIMESYSNYKLDKEAKAKVTHQLNRLNKELRKVDKEINSRNVPHPINFSFIYQDMKLVNLALADSTKDGVITVIVLHAMEGLGDLKKEITYIQYR</sequence>
<dbReference type="AlphaFoldDB" id="A0A7D3XMK9"/>
<dbReference type="Proteomes" id="UP000503088">
    <property type="component" value="Chromosome"/>
</dbReference>
<accession>A0A7D3XMK9</accession>
<dbReference type="EMBL" id="CP048104">
    <property type="protein sequence ID" value="QKG84389.1"/>
    <property type="molecule type" value="Genomic_DNA"/>
</dbReference>
<dbReference type="KEGG" id="kpul:GXN76_07795"/>
<dbReference type="RefSeq" id="WP_173222035.1">
    <property type="nucleotide sequence ID" value="NZ_CP048104.1"/>
</dbReference>
<keyword evidence="2" id="KW-1185">Reference proteome</keyword>
<gene>
    <name evidence="1" type="ORF">GXN76_07795</name>
</gene>
<name>A0A7D3XMK9_9BACL</name>
<evidence type="ECO:0000313" key="2">
    <source>
        <dbReference type="Proteomes" id="UP000503088"/>
    </source>
</evidence>
<organism evidence="1 2">
    <name type="scientific">Kroppenstedtia pulmonis</name>
    <dbReference type="NCBI Taxonomy" id="1380685"/>
    <lineage>
        <taxon>Bacteria</taxon>
        <taxon>Bacillati</taxon>
        <taxon>Bacillota</taxon>
        <taxon>Bacilli</taxon>
        <taxon>Bacillales</taxon>
        <taxon>Thermoactinomycetaceae</taxon>
        <taxon>Kroppenstedtia</taxon>
    </lineage>
</organism>
<evidence type="ECO:0008006" key="3">
    <source>
        <dbReference type="Google" id="ProtNLM"/>
    </source>
</evidence>
<protein>
    <recommendedName>
        <fullName evidence="3">Chemotaxis methyl-accepting receptor HlyB-like 4HB MCP domain-containing protein</fullName>
    </recommendedName>
</protein>
<evidence type="ECO:0000313" key="1">
    <source>
        <dbReference type="EMBL" id="QKG84389.1"/>
    </source>
</evidence>
<proteinExistence type="predicted"/>